<proteinExistence type="predicted"/>
<evidence type="ECO:0000256" key="5">
    <source>
        <dbReference type="PIRSR" id="PIRSR000077-1"/>
    </source>
</evidence>
<dbReference type="KEGG" id="afg:AFULGI_00024140"/>
<feature type="domain" description="Thioredoxin" evidence="7">
    <location>
        <begin position="1"/>
        <end position="104"/>
    </location>
</feature>
<dbReference type="GO" id="GO:0005737">
    <property type="term" value="C:cytoplasm"/>
    <property type="evidence" value="ECO:0007669"/>
    <property type="project" value="TreeGrafter"/>
</dbReference>
<dbReference type="EMBL" id="CP006577">
    <property type="protein sequence ID" value="AIG99131.1"/>
    <property type="molecule type" value="Genomic_DNA"/>
</dbReference>
<dbReference type="InterPro" id="IPR013766">
    <property type="entry name" value="Thioredoxin_domain"/>
</dbReference>
<organism evidence="8 9">
    <name type="scientific">Archaeoglobus fulgidus DSM 8774</name>
    <dbReference type="NCBI Taxonomy" id="1344584"/>
    <lineage>
        <taxon>Archaea</taxon>
        <taxon>Methanobacteriati</taxon>
        <taxon>Methanobacteriota</taxon>
        <taxon>Archaeoglobi</taxon>
        <taxon>Archaeoglobales</taxon>
        <taxon>Archaeoglobaceae</taxon>
        <taxon>Archaeoglobus</taxon>
    </lineage>
</organism>
<feature type="disulfide bond" description="Redox-active" evidence="6">
    <location>
        <begin position="28"/>
        <end position="31"/>
    </location>
</feature>
<dbReference type="InterPro" id="IPR036249">
    <property type="entry name" value="Thioredoxin-like_sf"/>
</dbReference>
<keyword evidence="2" id="KW-0249">Electron transport</keyword>
<feature type="site" description="Contributes to redox potential value" evidence="5">
    <location>
        <position position="29"/>
    </location>
</feature>
<evidence type="ECO:0000313" key="9">
    <source>
        <dbReference type="Proteomes" id="UP000028501"/>
    </source>
</evidence>
<feature type="active site" description="Nucleophile" evidence="5">
    <location>
        <position position="28"/>
    </location>
</feature>
<protein>
    <submittedName>
        <fullName evidence="8">Thioredoxin</fullName>
    </submittedName>
</protein>
<feature type="site" description="Contributes to redox potential value" evidence="5">
    <location>
        <position position="30"/>
    </location>
</feature>
<accession>A0A075WGL2</accession>
<sequence length="105" mass="11963">MERLNSERFREVIQSDKLVVVDFYADWCMPCRYISPILEKLSKEYNGEVEFYKLNVDENQDVAFEYGIASIPTVLFFRNGKVVGGFIGAMPESAVRAEIEKALGA</sequence>
<evidence type="ECO:0000256" key="3">
    <source>
        <dbReference type="ARBA" id="ARBA00023157"/>
    </source>
</evidence>
<dbReference type="PIRSF" id="PIRSF000077">
    <property type="entry name" value="Thioredoxin"/>
    <property type="match status" value="1"/>
</dbReference>
<dbReference type="InterPro" id="IPR005746">
    <property type="entry name" value="Thioredoxin"/>
</dbReference>
<dbReference type="PANTHER" id="PTHR45663:SF11">
    <property type="entry name" value="GEO12009P1"/>
    <property type="match status" value="1"/>
</dbReference>
<feature type="site" description="Deprotonates C-terminal active site Cys" evidence="5">
    <location>
        <position position="22"/>
    </location>
</feature>
<name>A0A075WGL2_ARCFL</name>
<evidence type="ECO:0000259" key="7">
    <source>
        <dbReference type="PROSITE" id="PS51352"/>
    </source>
</evidence>
<gene>
    <name evidence="8" type="ORF">AFULGI_00024140</name>
</gene>
<dbReference type="CDD" id="cd02947">
    <property type="entry name" value="TRX_family"/>
    <property type="match status" value="1"/>
</dbReference>
<keyword evidence="3 6" id="KW-1015">Disulfide bond</keyword>
<keyword evidence="4 6" id="KW-0676">Redox-active center</keyword>
<evidence type="ECO:0000256" key="1">
    <source>
        <dbReference type="ARBA" id="ARBA00022448"/>
    </source>
</evidence>
<feature type="active site" description="Nucleophile" evidence="5">
    <location>
        <position position="31"/>
    </location>
</feature>
<reference evidence="8 9" key="1">
    <citation type="submission" date="2013-07" db="EMBL/GenBank/DDBJ databases">
        <title>Genome of Archaeoglobus fulgidus.</title>
        <authorList>
            <person name="Fiebig A."/>
            <person name="Birkeland N.-K."/>
        </authorList>
    </citation>
    <scope>NUCLEOTIDE SEQUENCE [LARGE SCALE GENOMIC DNA]</scope>
    <source>
        <strain evidence="8 9">DSM 8774</strain>
    </source>
</reference>
<evidence type="ECO:0000313" key="8">
    <source>
        <dbReference type="EMBL" id="AIG99131.1"/>
    </source>
</evidence>
<dbReference type="PROSITE" id="PS51352">
    <property type="entry name" value="THIOREDOXIN_2"/>
    <property type="match status" value="1"/>
</dbReference>
<dbReference type="FunFam" id="3.40.30.10:FF:000001">
    <property type="entry name" value="Thioredoxin"/>
    <property type="match status" value="1"/>
</dbReference>
<dbReference type="RefSeq" id="WP_010879633.1">
    <property type="nucleotide sequence ID" value="NZ_CP006577.1"/>
</dbReference>
<dbReference type="AlphaFoldDB" id="A0A075WGL2"/>
<evidence type="ECO:0000256" key="4">
    <source>
        <dbReference type="ARBA" id="ARBA00023284"/>
    </source>
</evidence>
<dbReference type="NCBIfam" id="TIGR01068">
    <property type="entry name" value="thioredoxin"/>
    <property type="match status" value="1"/>
</dbReference>
<dbReference type="PANTHER" id="PTHR45663">
    <property type="entry name" value="GEO12009P1"/>
    <property type="match status" value="1"/>
</dbReference>
<dbReference type="Pfam" id="PF00085">
    <property type="entry name" value="Thioredoxin"/>
    <property type="match status" value="1"/>
</dbReference>
<dbReference type="PRINTS" id="PR00421">
    <property type="entry name" value="THIOREDOXIN"/>
</dbReference>
<dbReference type="Proteomes" id="UP000028501">
    <property type="component" value="Chromosome"/>
</dbReference>
<dbReference type="HOGENOM" id="CLU_090389_10_4_2"/>
<evidence type="ECO:0000256" key="6">
    <source>
        <dbReference type="PIRSR" id="PIRSR000077-4"/>
    </source>
</evidence>
<evidence type="ECO:0000256" key="2">
    <source>
        <dbReference type="ARBA" id="ARBA00022982"/>
    </source>
</evidence>
<keyword evidence="1" id="KW-0813">Transport</keyword>
<dbReference type="Gene3D" id="3.40.30.10">
    <property type="entry name" value="Glutaredoxin"/>
    <property type="match status" value="1"/>
</dbReference>
<dbReference type="GeneID" id="24795891"/>
<dbReference type="GO" id="GO:0015035">
    <property type="term" value="F:protein-disulfide reductase activity"/>
    <property type="evidence" value="ECO:0007669"/>
    <property type="project" value="InterPro"/>
</dbReference>
<dbReference type="SUPFAM" id="SSF52833">
    <property type="entry name" value="Thioredoxin-like"/>
    <property type="match status" value="1"/>
</dbReference>